<feature type="region of interest" description="Disordered" evidence="1">
    <location>
        <begin position="86"/>
        <end position="109"/>
    </location>
</feature>
<evidence type="ECO:0000313" key="3">
    <source>
        <dbReference type="Proteomes" id="UP000479000"/>
    </source>
</evidence>
<organism evidence="2 3">
    <name type="scientific">Nesidiocoris tenuis</name>
    <dbReference type="NCBI Taxonomy" id="355587"/>
    <lineage>
        <taxon>Eukaryota</taxon>
        <taxon>Metazoa</taxon>
        <taxon>Ecdysozoa</taxon>
        <taxon>Arthropoda</taxon>
        <taxon>Hexapoda</taxon>
        <taxon>Insecta</taxon>
        <taxon>Pterygota</taxon>
        <taxon>Neoptera</taxon>
        <taxon>Paraneoptera</taxon>
        <taxon>Hemiptera</taxon>
        <taxon>Heteroptera</taxon>
        <taxon>Panheteroptera</taxon>
        <taxon>Cimicomorpha</taxon>
        <taxon>Miridae</taxon>
        <taxon>Dicyphina</taxon>
        <taxon>Nesidiocoris</taxon>
    </lineage>
</organism>
<keyword evidence="3" id="KW-1185">Reference proteome</keyword>
<name>A0A6H5FX03_9HEMI</name>
<evidence type="ECO:0000313" key="2">
    <source>
        <dbReference type="EMBL" id="CAA9994645.1"/>
    </source>
</evidence>
<feature type="compositionally biased region" description="Polar residues" evidence="1">
    <location>
        <begin position="98"/>
        <end position="109"/>
    </location>
</feature>
<feature type="non-terminal residue" evidence="2">
    <location>
        <position position="109"/>
    </location>
</feature>
<protein>
    <submittedName>
        <fullName evidence="2">Uncharacterized protein</fullName>
    </submittedName>
</protein>
<sequence length="109" mass="10700">MLGWVHGGLPGSVPGALPGVVPGMVPGVLPAPMAPPATQTVPPFKPLGGGGGNASPPKAADPMATVPPFSALPASIVRIPVINKVPAAPPSTPGGFSKMSTQVANRRTQ</sequence>
<evidence type="ECO:0000256" key="1">
    <source>
        <dbReference type="SAM" id="MobiDB-lite"/>
    </source>
</evidence>
<feature type="region of interest" description="Disordered" evidence="1">
    <location>
        <begin position="36"/>
        <end position="62"/>
    </location>
</feature>
<reference evidence="2 3" key="1">
    <citation type="submission" date="2020-02" db="EMBL/GenBank/DDBJ databases">
        <authorList>
            <person name="Ferguson B K."/>
        </authorList>
    </citation>
    <scope>NUCLEOTIDE SEQUENCE [LARGE SCALE GENOMIC DNA]</scope>
</reference>
<accession>A0A6H5FX03</accession>
<gene>
    <name evidence="2" type="ORF">NTEN_LOCUS1461</name>
</gene>
<proteinExistence type="predicted"/>
<dbReference type="EMBL" id="CADCXU010002204">
    <property type="protein sequence ID" value="CAA9994645.1"/>
    <property type="molecule type" value="Genomic_DNA"/>
</dbReference>
<dbReference type="Proteomes" id="UP000479000">
    <property type="component" value="Unassembled WGS sequence"/>
</dbReference>
<dbReference type="AlphaFoldDB" id="A0A6H5FX03"/>